<comment type="subcellular location">
    <subcellularLocation>
        <location evidence="1">Endoplasmic reticulum membrane</location>
        <topology evidence="1">Multi-pass membrane protein</topology>
    </subcellularLocation>
</comment>
<protein>
    <recommendedName>
        <fullName evidence="2">Seipin</fullName>
    </recommendedName>
</protein>
<keyword evidence="3 9" id="KW-0812">Transmembrane</keyword>
<keyword evidence="4" id="KW-0256">Endoplasmic reticulum</keyword>
<feature type="compositionally biased region" description="Polar residues" evidence="8">
    <location>
        <begin position="162"/>
        <end position="175"/>
    </location>
</feature>
<evidence type="ECO:0000256" key="6">
    <source>
        <dbReference type="ARBA" id="ARBA00023098"/>
    </source>
</evidence>
<reference evidence="10" key="1">
    <citation type="submission" date="2020-04" db="EMBL/GenBank/DDBJ databases">
        <authorList>
            <person name="Alioto T."/>
            <person name="Alioto T."/>
            <person name="Gomez Garrido J."/>
        </authorList>
    </citation>
    <scope>NUCLEOTIDE SEQUENCE</scope>
    <source>
        <strain evidence="10">A484AB</strain>
    </source>
</reference>
<evidence type="ECO:0000256" key="7">
    <source>
        <dbReference type="ARBA" id="ARBA00023136"/>
    </source>
</evidence>
<evidence type="ECO:0000256" key="9">
    <source>
        <dbReference type="SAM" id="Phobius"/>
    </source>
</evidence>
<gene>
    <name evidence="10" type="ORF">PACLA_8A007209</name>
</gene>
<dbReference type="InterPro" id="IPR009617">
    <property type="entry name" value="Seipin"/>
</dbReference>
<feature type="compositionally biased region" description="Basic and acidic residues" evidence="8">
    <location>
        <begin position="382"/>
        <end position="406"/>
    </location>
</feature>
<dbReference type="GO" id="GO:0005789">
    <property type="term" value="C:endoplasmic reticulum membrane"/>
    <property type="evidence" value="ECO:0007669"/>
    <property type="project" value="UniProtKB-SubCell"/>
</dbReference>
<evidence type="ECO:0000256" key="4">
    <source>
        <dbReference type="ARBA" id="ARBA00022824"/>
    </source>
</evidence>
<evidence type="ECO:0000313" key="10">
    <source>
        <dbReference type="EMBL" id="CAB4013566.1"/>
    </source>
</evidence>
<dbReference type="EMBL" id="CACRXK020007930">
    <property type="protein sequence ID" value="CAB4013566.1"/>
    <property type="molecule type" value="Genomic_DNA"/>
</dbReference>
<feature type="region of interest" description="Disordered" evidence="8">
    <location>
        <begin position="141"/>
        <end position="177"/>
    </location>
</feature>
<dbReference type="Pfam" id="PF06775">
    <property type="entry name" value="Seipin"/>
    <property type="match status" value="1"/>
</dbReference>
<dbReference type="GO" id="GO:0140042">
    <property type="term" value="P:lipid droplet formation"/>
    <property type="evidence" value="ECO:0007669"/>
    <property type="project" value="UniProtKB-ARBA"/>
</dbReference>
<comment type="caution">
    <text evidence="10">The sequence shown here is derived from an EMBL/GenBank/DDBJ whole genome shotgun (WGS) entry which is preliminary data.</text>
</comment>
<dbReference type="PANTHER" id="PTHR21212">
    <property type="entry name" value="BERNARDINELLI-SEIP CONGENITAL LIPODYSTROPHY 2 HOMOLOG BSCL2 PROTEIN"/>
    <property type="match status" value="1"/>
</dbReference>
<dbReference type="Proteomes" id="UP001152795">
    <property type="component" value="Unassembled WGS sequence"/>
</dbReference>
<name>A0A6S7I795_PARCT</name>
<feature type="region of interest" description="Disordered" evidence="8">
    <location>
        <begin position="340"/>
        <end position="406"/>
    </location>
</feature>
<feature type="compositionally biased region" description="Low complexity" evidence="8">
    <location>
        <begin position="141"/>
        <end position="161"/>
    </location>
</feature>
<evidence type="ECO:0000313" key="11">
    <source>
        <dbReference type="Proteomes" id="UP001152795"/>
    </source>
</evidence>
<dbReference type="AlphaFoldDB" id="A0A6S7I795"/>
<proteinExistence type="predicted"/>
<feature type="transmembrane region" description="Helical" evidence="9">
    <location>
        <begin position="101"/>
        <end position="126"/>
    </location>
</feature>
<evidence type="ECO:0000256" key="1">
    <source>
        <dbReference type="ARBA" id="ARBA00004477"/>
    </source>
</evidence>
<dbReference type="CDD" id="cd23995">
    <property type="entry name" value="Seipin_BSCL2_like"/>
    <property type="match status" value="1"/>
</dbReference>
<organism evidence="10 11">
    <name type="scientific">Paramuricea clavata</name>
    <name type="common">Red gorgonian</name>
    <name type="synonym">Violescent sea-whip</name>
    <dbReference type="NCBI Taxonomy" id="317549"/>
    <lineage>
        <taxon>Eukaryota</taxon>
        <taxon>Metazoa</taxon>
        <taxon>Cnidaria</taxon>
        <taxon>Anthozoa</taxon>
        <taxon>Octocorallia</taxon>
        <taxon>Malacalcyonacea</taxon>
        <taxon>Plexauridae</taxon>
        <taxon>Paramuricea</taxon>
    </lineage>
</organism>
<keyword evidence="6" id="KW-0443">Lipid metabolism</keyword>
<accession>A0A6S7I795</accession>
<evidence type="ECO:0000256" key="2">
    <source>
        <dbReference type="ARBA" id="ARBA00022064"/>
    </source>
</evidence>
<evidence type="ECO:0000256" key="3">
    <source>
        <dbReference type="ARBA" id="ARBA00022692"/>
    </source>
</evidence>
<feature type="compositionally biased region" description="Basic and acidic residues" evidence="8">
    <location>
        <begin position="354"/>
        <end position="364"/>
    </location>
</feature>
<dbReference type="GO" id="GO:0006629">
    <property type="term" value="P:lipid metabolic process"/>
    <property type="evidence" value="ECO:0007669"/>
    <property type="project" value="UniProtKB-KW"/>
</dbReference>
<evidence type="ECO:0000256" key="8">
    <source>
        <dbReference type="SAM" id="MobiDB-lite"/>
    </source>
</evidence>
<dbReference type="PANTHER" id="PTHR21212:SF0">
    <property type="entry name" value="SEIPIN"/>
    <property type="match status" value="1"/>
</dbReference>
<sequence>MFMVNVKFLSAKGTVLKSSSRSCILHYESSLVRLFRTIFYSLPLTIGITEEKQKVELNFFDDYIDDSYNPAVQAKVVIMTKQVEIYSSTLRLQASFTGLRYLIFNWPVLFSCVSILGNFIIVSLLYSACVNQFMPNTNTTTNSATQQQHVTNVQQQSTTSQLSNGRTSTAVTTTPAADVETVSSSVETVSSSVETVSSSVETVSSNVETVSSNVETVNPAVLRASEPTQENQPSTSCEVRKRRYTRIASVKLKFRKKQPRISHVGQRRIRNIKVTRQDIDDVVHESLNNDDAMESGVNQETKTSSNVNDVNDDSTFALVRDSAKITSVSLDGIQMANGCSPARASHVRKRRKTGGGDKTKKEGQCSKSTTWRITSNELVNDNSEKNKLKENASESMENKSSGRIESRSQNHMKSLWENFCFAKSWESFKLPRIRRLGMYLQETMPSVSQNIRHCVSDLELSSIEERRLSEGGSLRRSVSASDISLLDGNSTVMSEICQ</sequence>
<feature type="compositionally biased region" description="Polar residues" evidence="8">
    <location>
        <begin position="365"/>
        <end position="381"/>
    </location>
</feature>
<evidence type="ECO:0000256" key="5">
    <source>
        <dbReference type="ARBA" id="ARBA00022989"/>
    </source>
</evidence>
<dbReference type="OrthoDB" id="3990054at2759"/>
<keyword evidence="5 9" id="KW-1133">Transmembrane helix</keyword>
<keyword evidence="11" id="KW-1185">Reference proteome</keyword>
<keyword evidence="7 9" id="KW-0472">Membrane</keyword>